<dbReference type="Proteomes" id="UP000642144">
    <property type="component" value="Unassembled WGS sequence"/>
</dbReference>
<evidence type="ECO:0000256" key="1">
    <source>
        <dbReference type="SAM" id="Phobius"/>
    </source>
</evidence>
<gene>
    <name evidence="4" type="ORF">GTP69_26365</name>
</gene>
<accession>A0ABW9W790</accession>
<proteinExistence type="predicted"/>
<dbReference type="EMBL" id="WWCT01000028">
    <property type="protein sequence ID" value="MYN29936.1"/>
    <property type="molecule type" value="Genomic_DNA"/>
</dbReference>
<keyword evidence="1" id="KW-1133">Transmembrane helix</keyword>
<evidence type="ECO:0000313" key="5">
    <source>
        <dbReference type="Proteomes" id="UP000642144"/>
    </source>
</evidence>
<dbReference type="InterPro" id="IPR013424">
    <property type="entry name" value="Ice-binding_C"/>
</dbReference>
<feature type="signal peptide" evidence="2">
    <location>
        <begin position="1"/>
        <end position="25"/>
    </location>
</feature>
<reference evidence="4 5" key="1">
    <citation type="submission" date="2019-12" db="EMBL/GenBank/DDBJ databases">
        <title>Novel species isolated from a subtropical stream in China.</title>
        <authorList>
            <person name="Lu H."/>
        </authorList>
    </citation>
    <scope>NUCLEOTIDE SEQUENCE [LARGE SCALE GENOMIC DNA]</scope>
    <source>
        <strain evidence="4 5">CY42W</strain>
    </source>
</reference>
<evidence type="ECO:0000259" key="3">
    <source>
        <dbReference type="Pfam" id="PF07589"/>
    </source>
</evidence>
<keyword evidence="2" id="KW-0732">Signal</keyword>
<dbReference type="RefSeq" id="WP_161057655.1">
    <property type="nucleotide sequence ID" value="NZ_WWCT01000028.1"/>
</dbReference>
<sequence length="173" mass="17706">MNNKKLHLRALTLAFMLAASSTAMATVIPVTLINTTGNLWSAHIGNTPTGSPFSDTFTFSPPATPGSSAWTLLVNASFSGTGLGNILFTSASLNGNPLYVNSISGGGNSFSLALLTSTMVSGPLSLTVNGTSTGGSYGGNFAVQMAPVPEPETYAMLLGGMGILAMLARRRKT</sequence>
<organism evidence="4 5">
    <name type="scientific">Duganella levis</name>
    <dbReference type="NCBI Taxonomy" id="2692169"/>
    <lineage>
        <taxon>Bacteria</taxon>
        <taxon>Pseudomonadati</taxon>
        <taxon>Pseudomonadota</taxon>
        <taxon>Betaproteobacteria</taxon>
        <taxon>Burkholderiales</taxon>
        <taxon>Oxalobacteraceae</taxon>
        <taxon>Telluria group</taxon>
        <taxon>Duganella</taxon>
    </lineage>
</organism>
<comment type="caution">
    <text evidence="4">The sequence shown here is derived from an EMBL/GenBank/DDBJ whole genome shotgun (WGS) entry which is preliminary data.</text>
</comment>
<name>A0ABW9W790_9BURK</name>
<keyword evidence="5" id="KW-1185">Reference proteome</keyword>
<keyword evidence="1" id="KW-0812">Transmembrane</keyword>
<protein>
    <submittedName>
        <fullName evidence="4">PEP-CTERM sorting domain-containing protein</fullName>
    </submittedName>
</protein>
<feature type="domain" description="Ice-binding protein C-terminal" evidence="3">
    <location>
        <begin position="147"/>
        <end position="171"/>
    </location>
</feature>
<dbReference type="NCBIfam" id="TIGR02595">
    <property type="entry name" value="PEP_CTERM"/>
    <property type="match status" value="1"/>
</dbReference>
<dbReference type="NCBIfam" id="NF038126">
    <property type="entry name" value="PEP_CTERM_FxDxF"/>
    <property type="match status" value="1"/>
</dbReference>
<feature type="chain" id="PRO_5045892506" evidence="2">
    <location>
        <begin position="26"/>
        <end position="173"/>
    </location>
</feature>
<dbReference type="Pfam" id="PF07589">
    <property type="entry name" value="PEP-CTERM"/>
    <property type="match status" value="1"/>
</dbReference>
<evidence type="ECO:0000256" key="2">
    <source>
        <dbReference type="SAM" id="SignalP"/>
    </source>
</evidence>
<evidence type="ECO:0000313" key="4">
    <source>
        <dbReference type="EMBL" id="MYN29936.1"/>
    </source>
</evidence>
<feature type="transmembrane region" description="Helical" evidence="1">
    <location>
        <begin position="153"/>
        <end position="169"/>
    </location>
</feature>
<keyword evidence="1" id="KW-0472">Membrane</keyword>